<dbReference type="AlphaFoldDB" id="A0ABD0Y2G0"/>
<organism evidence="2 3">
    <name type="scientific">Ranatra chinensis</name>
    <dbReference type="NCBI Taxonomy" id="642074"/>
    <lineage>
        <taxon>Eukaryota</taxon>
        <taxon>Metazoa</taxon>
        <taxon>Ecdysozoa</taxon>
        <taxon>Arthropoda</taxon>
        <taxon>Hexapoda</taxon>
        <taxon>Insecta</taxon>
        <taxon>Pterygota</taxon>
        <taxon>Neoptera</taxon>
        <taxon>Paraneoptera</taxon>
        <taxon>Hemiptera</taxon>
        <taxon>Heteroptera</taxon>
        <taxon>Panheteroptera</taxon>
        <taxon>Nepomorpha</taxon>
        <taxon>Nepidae</taxon>
        <taxon>Ranatrinae</taxon>
        <taxon>Ranatra</taxon>
    </lineage>
</organism>
<name>A0ABD0Y2G0_9HEMI</name>
<reference evidence="2 3" key="1">
    <citation type="submission" date="2024-07" db="EMBL/GenBank/DDBJ databases">
        <title>Chromosome-level genome assembly of the water stick insect Ranatra chinensis (Heteroptera: Nepidae).</title>
        <authorList>
            <person name="Liu X."/>
        </authorList>
    </citation>
    <scope>NUCLEOTIDE SEQUENCE [LARGE SCALE GENOMIC DNA]</scope>
    <source>
        <strain evidence="2">Cailab_2021Rc</strain>
        <tissue evidence="2">Muscle</tissue>
    </source>
</reference>
<evidence type="ECO:0000313" key="3">
    <source>
        <dbReference type="Proteomes" id="UP001558652"/>
    </source>
</evidence>
<dbReference type="EMBL" id="JBFDAA010000015">
    <property type="protein sequence ID" value="KAL1117548.1"/>
    <property type="molecule type" value="Genomic_DNA"/>
</dbReference>
<evidence type="ECO:0000256" key="1">
    <source>
        <dbReference type="SAM" id="MobiDB-lite"/>
    </source>
</evidence>
<feature type="compositionally biased region" description="Polar residues" evidence="1">
    <location>
        <begin position="350"/>
        <end position="371"/>
    </location>
</feature>
<comment type="caution">
    <text evidence="2">The sequence shown here is derived from an EMBL/GenBank/DDBJ whole genome shotgun (WGS) entry which is preliminary data.</text>
</comment>
<sequence>MERSDEISSSEDEFDLELLNEEITTIHRELDGRDNTSSGDDSDEVRGEQWTMVRGNKYGDIIGFRNTTRVGKHESLAWRWTELDGGRWSTRLWTSLQQVGVLRFSTCSAAFWVNSCRNIMARSSAKAAIWTPFITRERISEVYKSFGGLRYTRLGRYSTTVAALSWKLNKDGLAWISGGDPLHPGIAVTPWKLSLCARKIQWQVIPETNGTWIFKLGKLNWLLHCNLADNKLDYLSDIQCEGNVTIQGGEDGSLQSDFTTWVDDTEDMDRQNRSKRSAEEVDYPFLEEDAPSGKLTIPFVGNGTRTVIRSIMEAIMEFFFGGADSRSNEGLISRIARWIERIACRLTSSCTNQGGAQPPVRNSTNPNSESQVEMLPNYNRL</sequence>
<dbReference type="Proteomes" id="UP001558652">
    <property type="component" value="Unassembled WGS sequence"/>
</dbReference>
<gene>
    <name evidence="2" type="ORF">AAG570_003863</name>
</gene>
<feature type="region of interest" description="Disordered" evidence="1">
    <location>
        <begin position="350"/>
        <end position="381"/>
    </location>
</feature>
<protein>
    <submittedName>
        <fullName evidence="2">Uncharacterized protein</fullName>
    </submittedName>
</protein>
<accession>A0ABD0Y2G0</accession>
<keyword evidence="3" id="KW-1185">Reference proteome</keyword>
<proteinExistence type="predicted"/>
<evidence type="ECO:0000313" key="2">
    <source>
        <dbReference type="EMBL" id="KAL1117548.1"/>
    </source>
</evidence>